<proteinExistence type="predicted"/>
<dbReference type="PANTHER" id="PTHR38784:SF1">
    <property type="entry name" value="SUCROSE PHOSPHORYLASE"/>
    <property type="match status" value="1"/>
</dbReference>
<evidence type="ECO:0000313" key="1">
    <source>
        <dbReference type="EMBL" id="THJ35321.1"/>
    </source>
</evidence>
<dbReference type="PANTHER" id="PTHR38784">
    <property type="entry name" value="SUCROSE PHOSPHORYLASE"/>
    <property type="match status" value="1"/>
</dbReference>
<dbReference type="AlphaFoldDB" id="A0A4S5BVV7"/>
<dbReference type="Proteomes" id="UP000306236">
    <property type="component" value="Unassembled WGS sequence"/>
</dbReference>
<dbReference type="RefSeq" id="WP_136405518.1">
    <property type="nucleotide sequence ID" value="NZ_JARXRQ010000007.1"/>
</dbReference>
<name>A0A4S5BVV7_9BURK</name>
<comment type="caution">
    <text evidence="1">The sequence shown here is derived from an EMBL/GenBank/DDBJ whole genome shotgun (WGS) entry which is preliminary data.</text>
</comment>
<reference evidence="1 2" key="1">
    <citation type="submission" date="2019-04" db="EMBL/GenBank/DDBJ databases">
        <title>Lampropedia sp YIM MLB12 draf genome.</title>
        <authorList>
            <person name="Wang Y.-X."/>
        </authorList>
    </citation>
    <scope>NUCLEOTIDE SEQUENCE [LARGE SCALE GENOMIC DNA]</scope>
    <source>
        <strain evidence="1 2">YIM MLB12</strain>
    </source>
</reference>
<sequence>MALNATIYKAHLHIADNDRHYYGSHQLTVAKHPSETDERLMLRLLAFALHANADERLALTKGLSDVEEPALWEKDLTGAIDMWIELGLPEERRILKACGKAGQVWIYAYGRTQSMWWKAVESKVAKARNLHVLSVDVQESQALAQLAQRSMELNFNVQDGTVYINSAQGDVAVTLSTLRAQD</sequence>
<dbReference type="InterPro" id="IPR011335">
    <property type="entry name" value="Restrct_endonuc-II-like"/>
</dbReference>
<keyword evidence="2" id="KW-1185">Reference proteome</keyword>
<dbReference type="SMART" id="SM01322">
    <property type="entry name" value="YaeQ"/>
    <property type="match status" value="1"/>
</dbReference>
<evidence type="ECO:0000313" key="2">
    <source>
        <dbReference type="Proteomes" id="UP000306236"/>
    </source>
</evidence>
<accession>A0A4S5BVV7</accession>
<dbReference type="OrthoDB" id="5293309at2"/>
<dbReference type="PIRSF" id="PIRSF011484">
    <property type="entry name" value="YaeQ"/>
    <property type="match status" value="1"/>
</dbReference>
<dbReference type="SUPFAM" id="SSF52980">
    <property type="entry name" value="Restriction endonuclease-like"/>
    <property type="match status" value="1"/>
</dbReference>
<organism evidence="1 2">
    <name type="scientific">Lampropedia aestuarii</name>
    <dbReference type="NCBI Taxonomy" id="2562762"/>
    <lineage>
        <taxon>Bacteria</taxon>
        <taxon>Pseudomonadati</taxon>
        <taxon>Pseudomonadota</taxon>
        <taxon>Betaproteobacteria</taxon>
        <taxon>Burkholderiales</taxon>
        <taxon>Comamonadaceae</taxon>
        <taxon>Lampropedia</taxon>
    </lineage>
</organism>
<gene>
    <name evidence="1" type="ORF">E8K88_04865</name>
</gene>
<dbReference type="Pfam" id="PF07152">
    <property type="entry name" value="YaeQ"/>
    <property type="match status" value="1"/>
</dbReference>
<dbReference type="CDD" id="cd22368">
    <property type="entry name" value="YaeQ-like"/>
    <property type="match status" value="1"/>
</dbReference>
<dbReference type="Gene3D" id="3.10.640.10">
    <property type="entry name" value="Restriction endonuclease-like alpha-beta roll domain"/>
    <property type="match status" value="1"/>
</dbReference>
<dbReference type="EMBL" id="SSWX01000004">
    <property type="protein sequence ID" value="THJ35321.1"/>
    <property type="molecule type" value="Genomic_DNA"/>
</dbReference>
<dbReference type="InterPro" id="IPR038590">
    <property type="entry name" value="YaeQ_sf"/>
</dbReference>
<dbReference type="InterPro" id="IPR009822">
    <property type="entry name" value="YaeQ"/>
</dbReference>
<protein>
    <submittedName>
        <fullName evidence="1">YaeQ family protein</fullName>
    </submittedName>
</protein>